<protein>
    <submittedName>
        <fullName evidence="1">Uncharacterized protein</fullName>
    </submittedName>
</protein>
<organism evidence="1">
    <name type="scientific">Anguilla anguilla</name>
    <name type="common">European freshwater eel</name>
    <name type="synonym">Muraena anguilla</name>
    <dbReference type="NCBI Taxonomy" id="7936"/>
    <lineage>
        <taxon>Eukaryota</taxon>
        <taxon>Metazoa</taxon>
        <taxon>Chordata</taxon>
        <taxon>Craniata</taxon>
        <taxon>Vertebrata</taxon>
        <taxon>Euteleostomi</taxon>
        <taxon>Actinopterygii</taxon>
        <taxon>Neopterygii</taxon>
        <taxon>Teleostei</taxon>
        <taxon>Anguilliformes</taxon>
        <taxon>Anguillidae</taxon>
        <taxon>Anguilla</taxon>
    </lineage>
</organism>
<proteinExistence type="predicted"/>
<dbReference type="AlphaFoldDB" id="A0A0E9VYI3"/>
<dbReference type="EMBL" id="GBXM01025446">
    <property type="protein sequence ID" value="JAH83131.1"/>
    <property type="molecule type" value="Transcribed_RNA"/>
</dbReference>
<evidence type="ECO:0000313" key="1">
    <source>
        <dbReference type="EMBL" id="JAH83131.1"/>
    </source>
</evidence>
<reference evidence="1" key="2">
    <citation type="journal article" date="2015" name="Fish Shellfish Immunol.">
        <title>Early steps in the European eel (Anguilla anguilla)-Vibrio vulnificus interaction in the gills: Role of the RtxA13 toxin.</title>
        <authorList>
            <person name="Callol A."/>
            <person name="Pajuelo D."/>
            <person name="Ebbesson L."/>
            <person name="Teles M."/>
            <person name="MacKenzie S."/>
            <person name="Amaro C."/>
        </authorList>
    </citation>
    <scope>NUCLEOTIDE SEQUENCE</scope>
</reference>
<reference evidence="1" key="1">
    <citation type="submission" date="2014-11" db="EMBL/GenBank/DDBJ databases">
        <authorList>
            <person name="Amaro Gonzalez C."/>
        </authorList>
    </citation>
    <scope>NUCLEOTIDE SEQUENCE</scope>
</reference>
<sequence length="31" mass="3910">MMQFKYKSKQSILCIVCVHKHRFYYYNIYSS</sequence>
<name>A0A0E9VYI3_ANGAN</name>
<accession>A0A0E9VYI3</accession>